<dbReference type="Proteomes" id="UP000824588">
    <property type="component" value="Chromosome"/>
</dbReference>
<sequence>MTMVQANRTDAHFSGHETFPLRQMWLKKAVDKADASGRISKDTFASEKAIAYFGVGRNMVASIRHWALACDVIAEDESRRNFDLTEDGKSIFGAGGLDPYSENPVTTWYAHWCLAGRGSRSTTWFWLFNSLSAQSFSRDEALPILTKYALTVANGKKLSQATLSRDLDTCLRGYAPRSASSSVEEAAEPMLAELGLLQEERKGVFSFRRGPKTTLPDAMFTWALLDFWANHRKAESSLSFEAIAYAQGSPGRVFKLDEESVAERLFSLADHTEGKLRWSDTSGLRQVHRADFDSELLMERMLRKSYDC</sequence>
<dbReference type="Pfam" id="PF13182">
    <property type="entry name" value="DUF4007"/>
    <property type="match status" value="1"/>
</dbReference>
<protein>
    <submittedName>
        <fullName evidence="2">DUF4007 family protein</fullName>
    </submittedName>
</protein>
<dbReference type="EMBL" id="CP071586">
    <property type="protein sequence ID" value="QYY80591.1"/>
    <property type="molecule type" value="Genomic_DNA"/>
</dbReference>
<accession>A0ABX8YKW6</accession>
<feature type="domain" description="DUF4007" evidence="1">
    <location>
        <begin position="13"/>
        <end position="306"/>
    </location>
</feature>
<name>A0ABX8YKW6_9PSED</name>
<dbReference type="InterPro" id="IPR025248">
    <property type="entry name" value="DUF4007"/>
</dbReference>
<dbReference type="RefSeq" id="WP_220556837.1">
    <property type="nucleotide sequence ID" value="NZ_CP071586.1"/>
</dbReference>
<keyword evidence="3" id="KW-1185">Reference proteome</keyword>
<proteinExistence type="predicted"/>
<gene>
    <name evidence="2" type="ORF">J0G10_23045</name>
</gene>
<evidence type="ECO:0000313" key="3">
    <source>
        <dbReference type="Proteomes" id="UP000824588"/>
    </source>
</evidence>
<reference evidence="2 3" key="1">
    <citation type="journal article" date="2022" name="Int. J. Syst. Evol. Microbiol.">
        <title>Pseudomonas germanica sp. nov., isolated from Iris germanica rhizomes.</title>
        <authorList>
            <person name="Atanasov K.E."/>
            <person name="Galbis D.M."/>
            <person name="Gallego J."/>
            <person name="Serpico A."/>
            <person name="Bosch M."/>
            <person name="Altabella T."/>
            <person name="Ferrer A."/>
        </authorList>
    </citation>
    <scope>NUCLEOTIDE SEQUENCE [LARGE SCALE GENOMIC DNA]</scope>
    <source>
        <strain evidence="2 3">FIT28</strain>
    </source>
</reference>
<evidence type="ECO:0000259" key="1">
    <source>
        <dbReference type="Pfam" id="PF13182"/>
    </source>
</evidence>
<organism evidence="2 3">
    <name type="scientific">Pseudomonas germanica</name>
    <dbReference type="NCBI Taxonomy" id="2815720"/>
    <lineage>
        <taxon>Bacteria</taxon>
        <taxon>Pseudomonadati</taxon>
        <taxon>Pseudomonadota</taxon>
        <taxon>Gammaproteobacteria</taxon>
        <taxon>Pseudomonadales</taxon>
        <taxon>Pseudomonadaceae</taxon>
        <taxon>Pseudomonas</taxon>
    </lineage>
</organism>
<evidence type="ECO:0000313" key="2">
    <source>
        <dbReference type="EMBL" id="QYY80591.1"/>
    </source>
</evidence>